<proteinExistence type="predicted"/>
<keyword evidence="3" id="KW-1185">Reference proteome</keyword>
<dbReference type="Proteomes" id="UP000600918">
    <property type="component" value="Unassembled WGS sequence"/>
</dbReference>
<dbReference type="EMBL" id="JACSDY010000010">
    <property type="protein sequence ID" value="KAF7416578.1"/>
    <property type="molecule type" value="Genomic_DNA"/>
</dbReference>
<organism evidence="2 3">
    <name type="scientific">Vespula pensylvanica</name>
    <name type="common">Western yellow jacket</name>
    <name type="synonym">Wasp</name>
    <dbReference type="NCBI Taxonomy" id="30213"/>
    <lineage>
        <taxon>Eukaryota</taxon>
        <taxon>Metazoa</taxon>
        <taxon>Ecdysozoa</taxon>
        <taxon>Arthropoda</taxon>
        <taxon>Hexapoda</taxon>
        <taxon>Insecta</taxon>
        <taxon>Pterygota</taxon>
        <taxon>Neoptera</taxon>
        <taxon>Endopterygota</taxon>
        <taxon>Hymenoptera</taxon>
        <taxon>Apocrita</taxon>
        <taxon>Aculeata</taxon>
        <taxon>Vespoidea</taxon>
        <taxon>Vespidae</taxon>
        <taxon>Vespinae</taxon>
        <taxon>Vespula</taxon>
    </lineage>
</organism>
<protein>
    <submittedName>
        <fullName evidence="2">Uncharacterized protein</fullName>
    </submittedName>
</protein>
<accession>A0A834NRJ8</accession>
<comment type="caution">
    <text evidence="2">The sequence shown here is derived from an EMBL/GenBank/DDBJ whole genome shotgun (WGS) entry which is preliminary data.</text>
</comment>
<evidence type="ECO:0000256" key="1">
    <source>
        <dbReference type="SAM" id="MobiDB-lite"/>
    </source>
</evidence>
<evidence type="ECO:0000313" key="2">
    <source>
        <dbReference type="EMBL" id="KAF7416578.1"/>
    </source>
</evidence>
<evidence type="ECO:0000313" key="3">
    <source>
        <dbReference type="Proteomes" id="UP000600918"/>
    </source>
</evidence>
<reference evidence="2" key="1">
    <citation type="journal article" date="2020" name="G3 (Bethesda)">
        <title>High-Quality Assemblies for Three Invasive Social Wasps from the &lt;i&gt;Vespula&lt;/i&gt; Genus.</title>
        <authorList>
            <person name="Harrop T.W.R."/>
            <person name="Guhlin J."/>
            <person name="McLaughlin G.M."/>
            <person name="Permina E."/>
            <person name="Stockwell P."/>
            <person name="Gilligan J."/>
            <person name="Le Lec M.F."/>
            <person name="Gruber M.A.M."/>
            <person name="Quinn O."/>
            <person name="Lovegrove M."/>
            <person name="Duncan E.J."/>
            <person name="Remnant E.J."/>
            <person name="Van Eeckhoven J."/>
            <person name="Graham B."/>
            <person name="Knapp R.A."/>
            <person name="Langford K.W."/>
            <person name="Kronenberg Z."/>
            <person name="Press M.O."/>
            <person name="Eacker S.M."/>
            <person name="Wilson-Rankin E.E."/>
            <person name="Purcell J."/>
            <person name="Lester P.J."/>
            <person name="Dearden P.K."/>
        </authorList>
    </citation>
    <scope>NUCLEOTIDE SEQUENCE</scope>
    <source>
        <strain evidence="2">Volc-1</strain>
    </source>
</reference>
<dbReference type="AlphaFoldDB" id="A0A834NRJ8"/>
<feature type="region of interest" description="Disordered" evidence="1">
    <location>
        <begin position="51"/>
        <end position="94"/>
    </location>
</feature>
<gene>
    <name evidence="2" type="ORF">H0235_011109</name>
</gene>
<sequence length="109" mass="12804">MLLILADWKQKMQEPKQKTEGYVNARKGYIEETDTKFTSMTEFERVNLHENGNAFDTTRLETKNSRTKTKDRRFTSMQEGAMENGTQQPKQKIETLRQCKKQLKVTKPS</sequence>
<name>A0A834NRJ8_VESPE</name>